<dbReference type="EMBL" id="JAPEUR010000206">
    <property type="protein sequence ID" value="KAJ4315355.1"/>
    <property type="molecule type" value="Genomic_DNA"/>
</dbReference>
<evidence type="ECO:0000256" key="3">
    <source>
        <dbReference type="ARBA" id="ARBA00022475"/>
    </source>
</evidence>
<evidence type="ECO:0000256" key="10">
    <source>
        <dbReference type="ARBA" id="ARBA00023316"/>
    </source>
</evidence>
<accession>A0A9W9BKL5</accession>
<keyword evidence="3 12" id="KW-1003">Cell membrane</keyword>
<keyword evidence="5 12" id="KW-0808">Transferase</keyword>
<evidence type="ECO:0000256" key="11">
    <source>
        <dbReference type="ARBA" id="ARBA00049510"/>
    </source>
</evidence>
<protein>
    <recommendedName>
        <fullName evidence="2 12">Chitin synthase</fullName>
        <ecNumber evidence="2 12">2.4.1.16</ecNumber>
    </recommendedName>
</protein>
<dbReference type="Pfam" id="PF08407">
    <property type="entry name" value="Chitin_synth_1N"/>
    <property type="match status" value="1"/>
</dbReference>
<feature type="transmembrane region" description="Helical" evidence="12">
    <location>
        <begin position="618"/>
        <end position="637"/>
    </location>
</feature>
<organism evidence="15 16">
    <name type="scientific">Fusarium piperis</name>
    <dbReference type="NCBI Taxonomy" id="1435070"/>
    <lineage>
        <taxon>Eukaryota</taxon>
        <taxon>Fungi</taxon>
        <taxon>Dikarya</taxon>
        <taxon>Ascomycota</taxon>
        <taxon>Pezizomycotina</taxon>
        <taxon>Sordariomycetes</taxon>
        <taxon>Hypocreomycetidae</taxon>
        <taxon>Hypocreales</taxon>
        <taxon>Nectriaceae</taxon>
        <taxon>Fusarium</taxon>
        <taxon>Fusarium solani species complex</taxon>
    </lineage>
</organism>
<evidence type="ECO:0000256" key="9">
    <source>
        <dbReference type="ARBA" id="ARBA00023180"/>
    </source>
</evidence>
<keyword evidence="6 12" id="KW-0812">Transmembrane</keyword>
<dbReference type="Pfam" id="PF01644">
    <property type="entry name" value="Chitin_synth_1"/>
    <property type="match status" value="1"/>
</dbReference>
<dbReference type="GO" id="GO:0005886">
    <property type="term" value="C:plasma membrane"/>
    <property type="evidence" value="ECO:0007669"/>
    <property type="project" value="UniProtKB-SubCell"/>
</dbReference>
<evidence type="ECO:0000256" key="5">
    <source>
        <dbReference type="ARBA" id="ARBA00022679"/>
    </source>
</evidence>
<reference evidence="15" key="1">
    <citation type="submission" date="2022-10" db="EMBL/GenBank/DDBJ databases">
        <title>Tapping the CABI collections for fungal endophytes: first genome assemblies for Collariella, Neodidymelliopsis, Ascochyta clinopodiicola, Didymella pomorum, Didymosphaeria variabile, Neocosmospora piperis and Neocucurbitaria cava.</title>
        <authorList>
            <person name="Hill R."/>
        </authorList>
    </citation>
    <scope>NUCLEOTIDE SEQUENCE</scope>
    <source>
        <strain evidence="15">IMI 366586</strain>
    </source>
</reference>
<dbReference type="InterPro" id="IPR004835">
    <property type="entry name" value="Chitin_synth"/>
</dbReference>
<evidence type="ECO:0000259" key="14">
    <source>
        <dbReference type="Pfam" id="PF08407"/>
    </source>
</evidence>
<dbReference type="GO" id="GO:0006031">
    <property type="term" value="P:chitin biosynthetic process"/>
    <property type="evidence" value="ECO:0007669"/>
    <property type="project" value="UniProtKB-UniRule"/>
</dbReference>
<dbReference type="CDD" id="cd04190">
    <property type="entry name" value="Chitin_synth_C"/>
    <property type="match status" value="1"/>
</dbReference>
<evidence type="ECO:0000256" key="13">
    <source>
        <dbReference type="SAM" id="MobiDB-lite"/>
    </source>
</evidence>
<dbReference type="AlphaFoldDB" id="A0A9W9BKL5"/>
<name>A0A9W9BKL5_9HYPO</name>
<dbReference type="SUPFAM" id="SSF53448">
    <property type="entry name" value="Nucleotide-diphospho-sugar transferases"/>
    <property type="match status" value="1"/>
</dbReference>
<keyword evidence="16" id="KW-1185">Reference proteome</keyword>
<dbReference type="PANTHER" id="PTHR22914:SF9">
    <property type="entry name" value="CHITIN SYNTHASE 1"/>
    <property type="match status" value="1"/>
</dbReference>
<feature type="transmembrane region" description="Helical" evidence="12">
    <location>
        <begin position="828"/>
        <end position="849"/>
    </location>
</feature>
<dbReference type="GO" id="GO:0071555">
    <property type="term" value="P:cell wall organization"/>
    <property type="evidence" value="ECO:0007669"/>
    <property type="project" value="UniProtKB-KW"/>
</dbReference>
<feature type="compositionally biased region" description="Polar residues" evidence="13">
    <location>
        <begin position="9"/>
        <end position="21"/>
    </location>
</feature>
<keyword evidence="4 12" id="KW-0328">Glycosyltransferase</keyword>
<dbReference type="PANTHER" id="PTHR22914">
    <property type="entry name" value="CHITIN SYNTHASE"/>
    <property type="match status" value="1"/>
</dbReference>
<feature type="transmembrane region" description="Helical" evidence="12">
    <location>
        <begin position="543"/>
        <end position="562"/>
    </location>
</feature>
<comment type="catalytic activity">
    <reaction evidence="11">
        <text>[(1-&gt;4)-N-acetyl-beta-D-glucosaminyl](n) + UDP-N-acetyl-alpha-D-glucosamine = [(1-&gt;4)-N-acetyl-beta-D-glucosaminyl](n+1) + UDP + H(+)</text>
        <dbReference type="Rhea" id="RHEA:16637"/>
        <dbReference type="Rhea" id="RHEA-COMP:9593"/>
        <dbReference type="Rhea" id="RHEA-COMP:9595"/>
        <dbReference type="ChEBI" id="CHEBI:15378"/>
        <dbReference type="ChEBI" id="CHEBI:17029"/>
        <dbReference type="ChEBI" id="CHEBI:57705"/>
        <dbReference type="ChEBI" id="CHEBI:58223"/>
        <dbReference type="EC" id="2.4.1.16"/>
    </reaction>
    <physiologicalReaction direction="left-to-right" evidence="11">
        <dbReference type="Rhea" id="RHEA:16638"/>
    </physiologicalReaction>
</comment>
<evidence type="ECO:0000313" key="15">
    <source>
        <dbReference type="EMBL" id="KAJ4315355.1"/>
    </source>
</evidence>
<proteinExistence type="inferred from homology"/>
<dbReference type="InterPro" id="IPR013616">
    <property type="entry name" value="Chitin_synth_N"/>
</dbReference>
<dbReference type="EC" id="2.4.1.16" evidence="2 12"/>
<evidence type="ECO:0000256" key="12">
    <source>
        <dbReference type="RuleBase" id="RU366040"/>
    </source>
</evidence>
<sequence length="901" mass="102201">MDQRYGAQQRRTPSPGQQQYMPQHGYQMEENPFDDNRYDQYGQSQSHLNMPSGPDPNRLGTPSDRLDLNAAQSVDNLSGYGHSGDYAVNPQEHHDAYHNQPYEPRPQGYDTYDQGYDQRYDQAYDDPADRPMLQHQDSDAPSEPYQDQPQQGGIKRWKTVKQVKLYRGNLVLDCPVPPVLLQQVNHGERDEFTHMRYSAATCDPNDFFDNDFTLRQKLFSKPRHTELFIVVTMYNEDDILFARTMTGVFKNIEYMCNRPNSKTWGQDAWKKIVVCVVSDGRSKINKRTQALLAGMGVYQEGIAKQQVNGKDVEAHIYEYTTQTHLAIKNDVVQLVHGRQPVQILFCLKEKNAKKINSHRWFFTAFGNVLNPNICVLLDAGTRPGGSSIYHLWKAFDLEPMCGGACGEIKAMLGKGGKYLLNPLVAAQNFEYKMSNILDKPLESAFGFISVLPGAFSAYRYVALQNDKNGQGPLEKYFLGETLHGGSDAGLFESNMYLAEDRILCFELVTKRNCHWILQYVKSATGETDVPDTITELVLQRRRWLNGSFFAALYAIVHFLDFLRSDHTFLRKFAFFIEFIFNTINMIFAWFAIGNFFLVFKILTTSLGDDNLLGRTGEILGVVFTWLYGVILITCFVLSLGNRPAGSGGLYAAMVWFWAGMMIYLLFAAIFISVKSIMADVNDADGFHVSDILKNKVFYMLIISVMSTWGIWLIASLIMLDPWHMATSFVQYMLLTPAFTNVLNVYAFCNTHDVSWGTKGDDKVEKLPSVNTKDGTAKTDLPDEGDLNAQYQRELTVFAAKEVIEKKPPTPSQLQEKQMDYYKGVRTGVVLIWMVTNFAIAAVVLSSAGLGRISTSKEDKEEVQTQRSNIYMSIVLWSVAGLSAFKFLGAMWFLVVRMFRGV</sequence>
<gene>
    <name evidence="15" type="primary">CHS2_2</name>
    <name evidence="15" type="ORF">N0V84_008431</name>
</gene>
<evidence type="ECO:0000256" key="2">
    <source>
        <dbReference type="ARBA" id="ARBA00012543"/>
    </source>
</evidence>
<feature type="region of interest" description="Disordered" evidence="13">
    <location>
        <begin position="1"/>
        <end position="153"/>
    </location>
</feature>
<feature type="domain" description="Chitin synthase N-terminal" evidence="14">
    <location>
        <begin position="158"/>
        <end position="226"/>
    </location>
</feature>
<evidence type="ECO:0000256" key="6">
    <source>
        <dbReference type="ARBA" id="ARBA00022692"/>
    </source>
</evidence>
<keyword evidence="10 12" id="KW-0961">Cell wall biogenesis/degradation</keyword>
<feature type="transmembrane region" description="Helical" evidence="12">
    <location>
        <begin position="869"/>
        <end position="895"/>
    </location>
</feature>
<dbReference type="GO" id="GO:0004100">
    <property type="term" value="F:chitin synthase activity"/>
    <property type="evidence" value="ECO:0007669"/>
    <property type="project" value="UniProtKB-UniRule"/>
</dbReference>
<dbReference type="Proteomes" id="UP001140502">
    <property type="component" value="Unassembled WGS sequence"/>
</dbReference>
<evidence type="ECO:0000313" key="16">
    <source>
        <dbReference type="Proteomes" id="UP001140502"/>
    </source>
</evidence>
<keyword evidence="8 12" id="KW-0472">Membrane</keyword>
<keyword evidence="7 12" id="KW-1133">Transmembrane helix</keyword>
<feature type="transmembrane region" description="Helical" evidence="12">
    <location>
        <begin position="574"/>
        <end position="598"/>
    </location>
</feature>
<feature type="transmembrane region" description="Helical" evidence="12">
    <location>
        <begin position="649"/>
        <end position="676"/>
    </location>
</feature>
<evidence type="ECO:0000256" key="1">
    <source>
        <dbReference type="ARBA" id="ARBA00004651"/>
    </source>
</evidence>
<comment type="similarity">
    <text evidence="12">Belongs to the chitin synthase family.</text>
</comment>
<evidence type="ECO:0000256" key="7">
    <source>
        <dbReference type="ARBA" id="ARBA00022989"/>
    </source>
</evidence>
<comment type="subcellular location">
    <subcellularLocation>
        <location evidence="1 12">Cell membrane</location>
        <topology evidence="1 12">Multi-pass membrane protein</topology>
    </subcellularLocation>
</comment>
<comment type="function">
    <text evidence="12">Polymerizes chitin, a structural polymer of the cell wall and septum, by transferring the sugar moiety of UDP-GlcNAc to the non-reducing end of the growing chitin polymer.</text>
</comment>
<keyword evidence="9" id="KW-0325">Glycoprotein</keyword>
<dbReference type="GO" id="GO:0030428">
    <property type="term" value="C:cell septum"/>
    <property type="evidence" value="ECO:0007669"/>
    <property type="project" value="TreeGrafter"/>
</dbReference>
<feature type="transmembrane region" description="Helical" evidence="12">
    <location>
        <begin position="696"/>
        <end position="719"/>
    </location>
</feature>
<evidence type="ECO:0000256" key="8">
    <source>
        <dbReference type="ARBA" id="ARBA00023136"/>
    </source>
</evidence>
<comment type="caution">
    <text evidence="15">The sequence shown here is derived from an EMBL/GenBank/DDBJ whole genome shotgun (WGS) entry which is preliminary data.</text>
</comment>
<dbReference type="InterPro" id="IPR029044">
    <property type="entry name" value="Nucleotide-diphossugar_trans"/>
</dbReference>
<dbReference type="OrthoDB" id="26569at2759"/>
<evidence type="ECO:0000256" key="4">
    <source>
        <dbReference type="ARBA" id="ARBA00022676"/>
    </source>
</evidence>